<dbReference type="STRING" id="1123037.GCA_000425305_02016"/>
<keyword evidence="3 5" id="KW-1133">Transmembrane helix</keyword>
<feature type="transmembrane region" description="Helical" evidence="5">
    <location>
        <begin position="341"/>
        <end position="369"/>
    </location>
</feature>
<dbReference type="RefSeq" id="WP_147231333.1">
    <property type="nucleotide sequence ID" value="NZ_VOSB01000007.1"/>
</dbReference>
<name>A0A5C7BDA9_9FLAO</name>
<comment type="caution">
    <text evidence="7">The sequence shown here is derived from an EMBL/GenBank/DDBJ whole genome shotgun (WGS) entry which is preliminary data.</text>
</comment>
<dbReference type="InterPro" id="IPR036513">
    <property type="entry name" value="STAS_dom_sf"/>
</dbReference>
<sequence length="723" mass="79194">MKNTEIPKKGITGLKTHFKDDLISGFSVSLIALPLCLGIAIASGVPPLAGLIAAIIGGLIASRISGTFVTISGPAAGLIVITLGAAEAMGGAGAEGGYSGYPHVLGAIIIGGLIMALFGLLKVGKVGDYFPSAAVHGMLAAIGIIIIIKQFFPAIGAPSPKGEILEVATDIPHALTELNLYALTIALISMVILIMHPILKLKFIKMIPAPMWVLIFTIPTAILLGTENLAMVEMPHNLFGEGGFQLPSFEKIGESEFWIAVIGFALVSAIESLLSAKAVDSLDPYKRSSNLNKDLISMGAGSSLSALIGGLPMISEIVRSSANVNNGAKTQWANFFHGGFLLIYLLIGVTIIEMIPISALAAMLVFTGFKLASPREFKHMFQIGLMEFEIFVVTLIAVLATDLIIGIVIGILFKYVLILFKGTKFRELFKSNLYISHEGEIKTIHLKGSQIFSNYLSLKKKMDSGVQKYNELILDFAEVEFIDHTVMEHLEDYARLAKLNGKDVHIENADGLNPVSTHPLAARDRRSKTKLKNININARTLQLLSFSNEKNYQFSTKLDDYSEWEFYHFTIRKQILSIENAIQYQKNGMTYQIADITTKTGAEVTANIQKITAIKVSGISEVPKFYLQRKDFLEALKDVFDHNDITFANFPKFSKHYAIHADDAEEKVRQLFNEHLLSYMETHSTIFMSGNGKDLLVHLDDKLLNINEIQAVISRTEKLVSAM</sequence>
<dbReference type="Pfam" id="PF01740">
    <property type="entry name" value="STAS"/>
    <property type="match status" value="1"/>
</dbReference>
<gene>
    <name evidence="7" type="ORF">ES692_05875</name>
</gene>
<evidence type="ECO:0000313" key="8">
    <source>
        <dbReference type="Proteomes" id="UP000321938"/>
    </source>
</evidence>
<evidence type="ECO:0000256" key="5">
    <source>
        <dbReference type="SAM" id="Phobius"/>
    </source>
</evidence>
<evidence type="ECO:0000259" key="6">
    <source>
        <dbReference type="PROSITE" id="PS50801"/>
    </source>
</evidence>
<dbReference type="EMBL" id="VOSB01000007">
    <property type="protein sequence ID" value="TXE18569.1"/>
    <property type="molecule type" value="Genomic_DNA"/>
</dbReference>
<dbReference type="AlphaFoldDB" id="A0A5C7BDA9"/>
<feature type="transmembrane region" description="Helical" evidence="5">
    <location>
        <begin position="211"/>
        <end position="231"/>
    </location>
</feature>
<feature type="transmembrane region" description="Helical" evidence="5">
    <location>
        <begin position="295"/>
        <end position="314"/>
    </location>
</feature>
<dbReference type="InterPro" id="IPR001902">
    <property type="entry name" value="SLC26A/SulP_fam"/>
</dbReference>
<keyword evidence="2 5" id="KW-0812">Transmembrane</keyword>
<evidence type="ECO:0000256" key="4">
    <source>
        <dbReference type="ARBA" id="ARBA00023136"/>
    </source>
</evidence>
<feature type="domain" description="STAS" evidence="6">
    <location>
        <begin position="431"/>
        <end position="506"/>
    </location>
</feature>
<feature type="transmembrane region" description="Helical" evidence="5">
    <location>
        <begin position="100"/>
        <end position="121"/>
    </location>
</feature>
<evidence type="ECO:0000256" key="3">
    <source>
        <dbReference type="ARBA" id="ARBA00022989"/>
    </source>
</evidence>
<dbReference type="InterPro" id="IPR011547">
    <property type="entry name" value="SLC26A/SulP_dom"/>
</dbReference>
<dbReference type="GO" id="GO:0016020">
    <property type="term" value="C:membrane"/>
    <property type="evidence" value="ECO:0007669"/>
    <property type="project" value="UniProtKB-SubCell"/>
</dbReference>
<feature type="transmembrane region" description="Helical" evidence="5">
    <location>
        <begin position="257"/>
        <end position="274"/>
    </location>
</feature>
<organism evidence="7 8">
    <name type="scientific">Psychroserpens burtonensis</name>
    <dbReference type="NCBI Taxonomy" id="49278"/>
    <lineage>
        <taxon>Bacteria</taxon>
        <taxon>Pseudomonadati</taxon>
        <taxon>Bacteroidota</taxon>
        <taxon>Flavobacteriia</taxon>
        <taxon>Flavobacteriales</taxon>
        <taxon>Flavobacteriaceae</taxon>
        <taxon>Psychroserpens</taxon>
    </lineage>
</organism>
<dbReference type="InterPro" id="IPR002645">
    <property type="entry name" value="STAS_dom"/>
</dbReference>
<dbReference type="PANTHER" id="PTHR11814">
    <property type="entry name" value="SULFATE TRANSPORTER"/>
    <property type="match status" value="1"/>
</dbReference>
<feature type="transmembrane region" description="Helical" evidence="5">
    <location>
        <begin position="21"/>
        <end position="42"/>
    </location>
</feature>
<proteinExistence type="predicted"/>
<comment type="subcellular location">
    <subcellularLocation>
        <location evidence="1">Membrane</location>
        <topology evidence="1">Multi-pass membrane protein</topology>
    </subcellularLocation>
</comment>
<reference evidence="7 8" key="1">
    <citation type="submission" date="2019-08" db="EMBL/GenBank/DDBJ databases">
        <title>Genome of Psychroserpens burtonensis ACAM 167.</title>
        <authorList>
            <person name="Bowman J.P."/>
        </authorList>
    </citation>
    <scope>NUCLEOTIDE SEQUENCE [LARGE SCALE GENOMIC DNA]</scope>
    <source>
        <strain evidence="7 8">ACAM 167</strain>
    </source>
</reference>
<dbReference type="SUPFAM" id="SSF52091">
    <property type="entry name" value="SpoIIaa-like"/>
    <property type="match status" value="1"/>
</dbReference>
<feature type="transmembrane region" description="Helical" evidence="5">
    <location>
        <begin position="133"/>
        <end position="152"/>
    </location>
</feature>
<accession>A0A5C7BDA9</accession>
<dbReference type="OrthoDB" id="9769739at2"/>
<dbReference type="PROSITE" id="PS50801">
    <property type="entry name" value="STAS"/>
    <property type="match status" value="1"/>
</dbReference>
<dbReference type="Pfam" id="PF00916">
    <property type="entry name" value="Sulfate_transp"/>
    <property type="match status" value="1"/>
</dbReference>
<dbReference type="Proteomes" id="UP000321938">
    <property type="component" value="Unassembled WGS sequence"/>
</dbReference>
<keyword evidence="8" id="KW-1185">Reference proteome</keyword>
<evidence type="ECO:0000256" key="1">
    <source>
        <dbReference type="ARBA" id="ARBA00004141"/>
    </source>
</evidence>
<dbReference type="GO" id="GO:0055085">
    <property type="term" value="P:transmembrane transport"/>
    <property type="evidence" value="ECO:0007669"/>
    <property type="project" value="InterPro"/>
</dbReference>
<dbReference type="Gene3D" id="3.30.750.24">
    <property type="entry name" value="STAS domain"/>
    <property type="match status" value="1"/>
</dbReference>
<evidence type="ECO:0000313" key="7">
    <source>
        <dbReference type="EMBL" id="TXE18569.1"/>
    </source>
</evidence>
<feature type="transmembrane region" description="Helical" evidence="5">
    <location>
        <begin position="390"/>
        <end position="417"/>
    </location>
</feature>
<protein>
    <submittedName>
        <fullName evidence="7">SulP family inorganic anion transporter</fullName>
    </submittedName>
</protein>
<feature type="transmembrane region" description="Helical" evidence="5">
    <location>
        <begin position="180"/>
        <end position="199"/>
    </location>
</feature>
<keyword evidence="4 5" id="KW-0472">Membrane</keyword>
<evidence type="ECO:0000256" key="2">
    <source>
        <dbReference type="ARBA" id="ARBA00022692"/>
    </source>
</evidence>